<name>A0A061H4F2_9BASI</name>
<protein>
    <submittedName>
        <fullName evidence="3">Uncharacterized protein</fullName>
    </submittedName>
</protein>
<evidence type="ECO:0000256" key="1">
    <source>
        <dbReference type="SAM" id="Coils"/>
    </source>
</evidence>
<accession>A0A061H4F2</accession>
<dbReference type="HOGENOM" id="CLU_275104_0_0_1"/>
<feature type="region of interest" description="Disordered" evidence="2">
    <location>
        <begin position="1003"/>
        <end position="1145"/>
    </location>
</feature>
<feature type="compositionally biased region" description="Low complexity" evidence="2">
    <location>
        <begin position="605"/>
        <end position="634"/>
    </location>
</feature>
<feature type="region of interest" description="Disordered" evidence="2">
    <location>
        <begin position="659"/>
        <end position="701"/>
    </location>
</feature>
<feature type="compositionally biased region" description="Low complexity" evidence="2">
    <location>
        <begin position="28"/>
        <end position="40"/>
    </location>
</feature>
<dbReference type="GeneID" id="19319319"/>
<feature type="region of interest" description="Disordered" evidence="2">
    <location>
        <begin position="912"/>
        <end position="967"/>
    </location>
</feature>
<reference evidence="3 4" key="1">
    <citation type="journal article" date="2013" name="Plant Cell">
        <title>The transition from a phytopathogenic smut ancestor to an anamorphic biocontrol agent deciphered by comparative whole-genome analysis.</title>
        <authorList>
            <person name="Lefebvre F."/>
            <person name="Joly D.L."/>
            <person name="Labbe C."/>
            <person name="Teichmann B."/>
            <person name="Linning R."/>
            <person name="Belzile F."/>
            <person name="Bakkeren G."/>
            <person name="Belanger R.R."/>
        </authorList>
    </citation>
    <scope>NUCLEOTIDE SEQUENCE [LARGE SCALE GENOMIC DNA]</scope>
    <source>
        <strain evidence="3 4">PF-1</strain>
    </source>
</reference>
<feature type="compositionally biased region" description="Low complexity" evidence="2">
    <location>
        <begin position="88"/>
        <end position="108"/>
    </location>
</feature>
<feature type="coiled-coil region" evidence="1">
    <location>
        <begin position="464"/>
        <end position="498"/>
    </location>
</feature>
<feature type="compositionally biased region" description="Low complexity" evidence="2">
    <location>
        <begin position="1090"/>
        <end position="1107"/>
    </location>
</feature>
<feature type="region of interest" description="Disordered" evidence="2">
    <location>
        <begin position="427"/>
        <end position="459"/>
    </location>
</feature>
<feature type="region of interest" description="Disordered" evidence="2">
    <location>
        <begin position="173"/>
        <end position="224"/>
    </location>
</feature>
<feature type="compositionally biased region" description="Low complexity" evidence="2">
    <location>
        <begin position="587"/>
        <end position="597"/>
    </location>
</feature>
<evidence type="ECO:0000313" key="4">
    <source>
        <dbReference type="Proteomes" id="UP000053664"/>
    </source>
</evidence>
<feature type="compositionally biased region" description="Acidic residues" evidence="2">
    <location>
        <begin position="558"/>
        <end position="568"/>
    </location>
</feature>
<feature type="region of interest" description="Disordered" evidence="2">
    <location>
        <begin position="1245"/>
        <end position="1269"/>
    </location>
</feature>
<feature type="compositionally biased region" description="Low complexity" evidence="2">
    <location>
        <begin position="1003"/>
        <end position="1019"/>
    </location>
</feature>
<dbReference type="EMBL" id="KE361640">
    <property type="protein sequence ID" value="EPQ27299.1"/>
    <property type="molecule type" value="Genomic_DNA"/>
</dbReference>
<evidence type="ECO:0000256" key="2">
    <source>
        <dbReference type="SAM" id="MobiDB-lite"/>
    </source>
</evidence>
<feature type="coiled-coil region" evidence="1">
    <location>
        <begin position="320"/>
        <end position="399"/>
    </location>
</feature>
<feature type="compositionally biased region" description="Low complexity" evidence="2">
    <location>
        <begin position="509"/>
        <end position="552"/>
    </location>
</feature>
<dbReference type="RefSeq" id="XP_007880942.1">
    <property type="nucleotide sequence ID" value="XM_007882751.1"/>
</dbReference>
<feature type="region of interest" description="Disordered" evidence="2">
    <location>
        <begin position="501"/>
        <end position="568"/>
    </location>
</feature>
<feature type="compositionally biased region" description="Low complexity" evidence="2">
    <location>
        <begin position="1068"/>
        <end position="1081"/>
    </location>
</feature>
<keyword evidence="1" id="KW-0175">Coiled coil</keyword>
<sequence>MSTGSPRRLGLGLGLDGQVPEEDEGTDARSATASPSARTTSLRHAGGSNHLHHQRDHLQATHSPTRRRADGTNSMASSSFLSPLRSRAGSLGEGDASGDAAGSDYAESIADTTGGGGGGDQSMSMLSTADPAEIDELEEGVRQSRTIEDFTKIISEFRLNRKSTYAESLAVNTETGSQWGGARSDDGATGSDAGSISASTSLCRRRRSISGESGSDYGGASATRGRCTCCCGRDDCPSAIRARQEWRDLEADLRLSAEIGQALLKRHDAMHARSQKQAQEYIQQRDGLMSRLTKSYKETSGLERQLAQANLNLEAADSSNRTLLHELDEVRGQLAKLRASQTRMAGAEDKAHRLATQLDDAKQELAAERKRADAAEARARKLSERNTQLAESLKQARKEVDIASIRRDAKVSVSEEALDEARRRLAVGMRQARSSESGKDGQVGGNGGADADDGGSGDEVASVVDTLVRDNEALRQGNAQLQELLEARTEELAAIREQADASSVYDHFSSSATPGASTTGAAASSSSPRPSMHSRPPSSLGFGSSYRVPSSSRRSDIDGGEGDEHDDDAALAPVTLSDEVVVPGAEAAATSNTTATSPLPGVTLTRTPSSARRSSAATRAQPARSYSRSSAASSVAAGVLDGSLQDSPRSMSAGLVPAIAGASHSSDTPVTRRPSRAEAGSEHTISAVGGGGGGSEHDAASATGNSAFLAEAARRERDNRTSQLATLLDYIQRLFGRLSSADVDTLTRRLQRQHLAGDVGHLARTTVNSILRDVDGLRDHFRRLVEQESRQQARDDSSMGSRDASSESLVSRKEFFAVLKAFRDILCEVARLRLCVNEIHMNPGAAAKLLQEHLGATAAEDRSLLPIPSAVGWLGKMLLGGPSSTGSSSTSSSSAAASLASASTGIAGAGTGTGPGSAAMDGGGSSAEASSSGAAGRLGLGAPSSSLSRPSGSGAGAGGRMQPTRAVSGGSAYASHLAPRASAAVVSSSVAVEVKGLHASAAEASNASSSGGTSSLASTSPPPSGGGLKAGPRPKRGRAPGSLSRVQSRNLSGLFAGTLGNPEGFGASPSGRHGPSLSSSSYTPQRRDASSLGSSLLASGSANRGAAQRPLSRIVDDDEVSLHHGRSRHHASALDTEDDPESSYPGALLERTLRPRGLSDSSIRSTFLDAGAPGGLGGGSMMGPSPVSRIITPATLALQYEAAAVGPADDDAKSDVSGAASASTATTAEKVAGLWRGAVATASGAAGSSSASSGGGGHKAVRQTPSVAALSRAAARAEEALVVPRGAASRGAF</sequence>
<dbReference type="Proteomes" id="UP000053664">
    <property type="component" value="Unassembled WGS sequence"/>
</dbReference>
<dbReference type="OrthoDB" id="4088568at2759"/>
<dbReference type="KEGG" id="pfp:PFL1_05222"/>
<feature type="compositionally biased region" description="Polar residues" evidence="2">
    <location>
        <begin position="71"/>
        <end position="81"/>
    </location>
</feature>
<feature type="compositionally biased region" description="Low complexity" evidence="2">
    <location>
        <begin position="926"/>
        <end position="952"/>
    </location>
</feature>
<evidence type="ECO:0000313" key="3">
    <source>
        <dbReference type="EMBL" id="EPQ27299.1"/>
    </source>
</evidence>
<feature type="compositionally biased region" description="Basic and acidic residues" evidence="2">
    <location>
        <begin position="786"/>
        <end position="797"/>
    </location>
</feature>
<feature type="region of interest" description="Disordered" evidence="2">
    <location>
        <begin position="786"/>
        <end position="805"/>
    </location>
</feature>
<feature type="region of interest" description="Disordered" evidence="2">
    <location>
        <begin position="1"/>
        <end position="126"/>
    </location>
</feature>
<gene>
    <name evidence="3" type="ORF">PFL1_05222</name>
</gene>
<feature type="compositionally biased region" description="Polar residues" evidence="2">
    <location>
        <begin position="192"/>
        <end position="202"/>
    </location>
</feature>
<dbReference type="eggNOG" id="ENOG502S0RX">
    <property type="taxonomic scope" value="Eukaryota"/>
</dbReference>
<feature type="region of interest" description="Disordered" evidence="2">
    <location>
        <begin position="587"/>
        <end position="634"/>
    </location>
</feature>
<proteinExistence type="predicted"/>
<organism evidence="3 4">
    <name type="scientific">Pseudozyma flocculosa PF-1</name>
    <dbReference type="NCBI Taxonomy" id="1277687"/>
    <lineage>
        <taxon>Eukaryota</taxon>
        <taxon>Fungi</taxon>
        <taxon>Dikarya</taxon>
        <taxon>Basidiomycota</taxon>
        <taxon>Ustilaginomycotina</taxon>
        <taxon>Ustilaginomycetes</taxon>
        <taxon>Ustilaginales</taxon>
        <taxon>Ustilaginaceae</taxon>
        <taxon>Pseudozyma</taxon>
    </lineage>
</organism>
<feature type="compositionally biased region" description="Gly residues" evidence="2">
    <location>
        <begin position="912"/>
        <end position="925"/>
    </location>
</feature>